<dbReference type="InterPro" id="IPR037401">
    <property type="entry name" value="SnoaL-like"/>
</dbReference>
<dbReference type="Gene3D" id="3.10.450.50">
    <property type="match status" value="1"/>
</dbReference>
<dbReference type="SUPFAM" id="SSF54427">
    <property type="entry name" value="NTF2-like"/>
    <property type="match status" value="1"/>
</dbReference>
<dbReference type="Pfam" id="PF12680">
    <property type="entry name" value="SnoaL_2"/>
    <property type="match status" value="1"/>
</dbReference>
<dbReference type="Proteomes" id="UP000229897">
    <property type="component" value="Chromosome"/>
</dbReference>
<dbReference type="AlphaFoldDB" id="A0A2D2DHK6"/>
<dbReference type="GO" id="GO:0016853">
    <property type="term" value="F:isomerase activity"/>
    <property type="evidence" value="ECO:0007669"/>
    <property type="project" value="UniProtKB-KW"/>
</dbReference>
<proteinExistence type="predicted"/>
<evidence type="ECO:0000313" key="2">
    <source>
        <dbReference type="EMBL" id="ATQ74453.1"/>
    </source>
</evidence>
<name>A0A2D2DHK6_9BURK</name>
<protein>
    <submittedName>
        <fullName evidence="2">Isomerase</fullName>
    </submittedName>
</protein>
<evidence type="ECO:0000259" key="1">
    <source>
        <dbReference type="Pfam" id="PF12680"/>
    </source>
</evidence>
<keyword evidence="3" id="KW-1185">Reference proteome</keyword>
<dbReference type="InterPro" id="IPR032710">
    <property type="entry name" value="NTF2-like_dom_sf"/>
</dbReference>
<feature type="domain" description="SnoaL-like" evidence="1">
    <location>
        <begin position="12"/>
        <end position="108"/>
    </location>
</feature>
<sequence length="144" mass="16702">MNRAPELARLVRFYENIERASVRAQLTQIYAPGARFKDPFNEVCGIEPIIGIFVHMFAQVEQPRFVVTSTVLQGDEAFLTWEFLFRMKRFSKAPQCIRGATRIRFNAGGAVMMHRDYWDAAEELYEKLPLIGSVMRWLKRAANN</sequence>
<gene>
    <name evidence="2" type="ORF">CR152_07955</name>
</gene>
<dbReference type="KEGG" id="mass:CR152_07955"/>
<keyword evidence="2" id="KW-0413">Isomerase</keyword>
<dbReference type="OrthoDB" id="1115105at2"/>
<reference evidence="2" key="1">
    <citation type="submission" date="2017-10" db="EMBL/GenBank/DDBJ databases">
        <title>Massilia psychrophilum sp. nov., a novel purple-pigmented bacterium isolated from Tianshan glacier, Xinjiang Municipality, China.</title>
        <authorList>
            <person name="Wang H."/>
        </authorList>
    </citation>
    <scope>NUCLEOTIDE SEQUENCE [LARGE SCALE GENOMIC DNA]</scope>
    <source>
        <strain evidence="2">B2</strain>
    </source>
</reference>
<evidence type="ECO:0000313" key="3">
    <source>
        <dbReference type="Proteomes" id="UP000229897"/>
    </source>
</evidence>
<organism evidence="2 3">
    <name type="scientific">Massilia violaceinigra</name>
    <dbReference type="NCBI Taxonomy" id="2045208"/>
    <lineage>
        <taxon>Bacteria</taxon>
        <taxon>Pseudomonadati</taxon>
        <taxon>Pseudomonadota</taxon>
        <taxon>Betaproteobacteria</taxon>
        <taxon>Burkholderiales</taxon>
        <taxon>Oxalobacteraceae</taxon>
        <taxon>Telluria group</taxon>
        <taxon>Massilia</taxon>
    </lineage>
</organism>
<dbReference type="EMBL" id="CP024608">
    <property type="protein sequence ID" value="ATQ74453.1"/>
    <property type="molecule type" value="Genomic_DNA"/>
</dbReference>
<dbReference type="RefSeq" id="WP_099874435.1">
    <property type="nucleotide sequence ID" value="NZ_CP024608.1"/>
</dbReference>
<accession>A0A2D2DHK6</accession>